<dbReference type="PANTHER" id="PTHR16317">
    <property type="entry name" value="INTEGRIN ALPHA REPEAT DOMAIN-CONTAINING"/>
    <property type="match status" value="1"/>
</dbReference>
<dbReference type="InterPro" id="IPR036322">
    <property type="entry name" value="WD40_repeat_dom_sf"/>
</dbReference>
<dbReference type="EMBL" id="GEDC01013136">
    <property type="protein sequence ID" value="JAS24162.1"/>
    <property type="molecule type" value="Transcribed_RNA"/>
</dbReference>
<sequence>MRVVCFVKRLEFEFHGNVYKNAIALGDVDNDGEIELVIGNMNGDLVIYKGKKCWQKLSGLGVITAVGIGDVMNCDSNALVVICGDGWCHIYMCLRPKSTEVPVQKSVKLVSVHDQRIPPNTSVLLLEDIDADGNKELVLGLTDRVVRSYRWQIQSKLTGGTLVCLNKWECANQIGSLTLNYDANGLPCLLIAQPGGTFMRIRPILSKELMEKEENRFKRNENEMKVDYHLLSLSRMRNPNILTEIVGNINQGVTRSKNRGSPYAVTTLDGTLMMVQDEEIIWSIQVDHQLFVLTKLDIVGDGRDEIVACSWDGQTYILDQEKHSVRFQLEEAVSAFCAGHYTLKHGDSPVPCFIYTTFTNKVYLYYDIKLESMTTKNLLTNIKEDTEIEEIFEKDIIMDKKSVKNLVEWCLYNNHTK</sequence>
<evidence type="ECO:0008006" key="2">
    <source>
        <dbReference type="Google" id="ProtNLM"/>
    </source>
</evidence>
<proteinExistence type="predicted"/>
<accession>A0A1B6DEV0</accession>
<dbReference type="PANTHER" id="PTHR16317:SF1">
    <property type="entry name" value="KICSTOR COMPLEX PROTEIN ITFG2"/>
    <property type="match status" value="1"/>
</dbReference>
<dbReference type="Pfam" id="PF15907">
    <property type="entry name" value="Itfg2"/>
    <property type="match status" value="1"/>
</dbReference>
<name>A0A1B6DEV0_9HEMI</name>
<protein>
    <recommendedName>
        <fullName evidence="2">Integrin-alpha FG-GAP repeat-containing protein 2</fullName>
    </recommendedName>
</protein>
<organism evidence="1">
    <name type="scientific">Clastoptera arizonana</name>
    <name type="common">Arizona spittle bug</name>
    <dbReference type="NCBI Taxonomy" id="38151"/>
    <lineage>
        <taxon>Eukaryota</taxon>
        <taxon>Metazoa</taxon>
        <taxon>Ecdysozoa</taxon>
        <taxon>Arthropoda</taxon>
        <taxon>Hexapoda</taxon>
        <taxon>Insecta</taxon>
        <taxon>Pterygota</taxon>
        <taxon>Neoptera</taxon>
        <taxon>Paraneoptera</taxon>
        <taxon>Hemiptera</taxon>
        <taxon>Auchenorrhyncha</taxon>
        <taxon>Cercopoidea</taxon>
        <taxon>Clastopteridae</taxon>
        <taxon>Clastoptera</taxon>
    </lineage>
</organism>
<dbReference type="GO" id="GO:0032006">
    <property type="term" value="P:regulation of TOR signaling"/>
    <property type="evidence" value="ECO:0007669"/>
    <property type="project" value="TreeGrafter"/>
</dbReference>
<dbReference type="InterPro" id="IPR031793">
    <property type="entry name" value="KICSTOR_ITFG2"/>
</dbReference>
<dbReference type="AlphaFoldDB" id="A0A1B6DEV0"/>
<gene>
    <name evidence="1" type="ORF">g.6694</name>
</gene>
<dbReference type="SUPFAM" id="SSF69318">
    <property type="entry name" value="Integrin alpha N-terminal domain"/>
    <property type="match status" value="1"/>
</dbReference>
<evidence type="ECO:0000313" key="1">
    <source>
        <dbReference type="EMBL" id="JAS24162.1"/>
    </source>
</evidence>
<dbReference type="SUPFAM" id="SSF50978">
    <property type="entry name" value="WD40 repeat-like"/>
    <property type="match status" value="1"/>
</dbReference>
<dbReference type="InterPro" id="IPR028994">
    <property type="entry name" value="Integrin_alpha_N"/>
</dbReference>
<reference evidence="1" key="1">
    <citation type="submission" date="2015-12" db="EMBL/GenBank/DDBJ databases">
        <title>De novo transcriptome assembly of four potential Pierce s Disease insect vectors from Arizona vineyards.</title>
        <authorList>
            <person name="Tassone E.E."/>
        </authorList>
    </citation>
    <scope>NUCLEOTIDE SEQUENCE</scope>
</reference>